<reference evidence="6" key="1">
    <citation type="submission" date="2020-07" db="EMBL/GenBank/DDBJ databases">
        <authorList>
            <person name="Camacho E."/>
        </authorList>
    </citation>
    <scope>NUCLEOTIDE SEQUENCE</scope>
    <source>
        <strain evidence="6">MPO218</strain>
    </source>
</reference>
<name>A0A975CZF1_9SPHN</name>
<dbReference type="EMBL" id="CP059319">
    <property type="protein sequence ID" value="QTH20167.1"/>
    <property type="molecule type" value="Genomic_DNA"/>
</dbReference>
<evidence type="ECO:0000256" key="1">
    <source>
        <dbReference type="ARBA" id="ARBA00022630"/>
    </source>
</evidence>
<keyword evidence="1" id="KW-0285">Flavoprotein</keyword>
<evidence type="ECO:0000313" key="6">
    <source>
        <dbReference type="EMBL" id="QTH20167.1"/>
    </source>
</evidence>
<dbReference type="InterPro" id="IPR050172">
    <property type="entry name" value="SsuD_RutA_monooxygenase"/>
</dbReference>
<dbReference type="SUPFAM" id="SSF51679">
    <property type="entry name" value="Bacterial luciferase-like"/>
    <property type="match status" value="1"/>
</dbReference>
<dbReference type="RefSeq" id="WP_208632001.1">
    <property type="nucleotide sequence ID" value="NZ_CP059319.1"/>
</dbReference>
<gene>
    <name evidence="6" type="ORF">HRJ34_17620</name>
</gene>
<dbReference type="PANTHER" id="PTHR42847:SF4">
    <property type="entry name" value="ALKANESULFONATE MONOOXYGENASE-RELATED"/>
    <property type="match status" value="1"/>
</dbReference>
<evidence type="ECO:0000259" key="5">
    <source>
        <dbReference type="Pfam" id="PF00296"/>
    </source>
</evidence>
<feature type="domain" description="Luciferase-like" evidence="5">
    <location>
        <begin position="1"/>
        <end position="326"/>
    </location>
</feature>
<dbReference type="GO" id="GO:0046306">
    <property type="term" value="P:alkanesulfonate catabolic process"/>
    <property type="evidence" value="ECO:0007669"/>
    <property type="project" value="TreeGrafter"/>
</dbReference>
<dbReference type="InterPro" id="IPR011251">
    <property type="entry name" value="Luciferase-like_dom"/>
</dbReference>
<evidence type="ECO:0000256" key="4">
    <source>
        <dbReference type="ARBA" id="ARBA00023033"/>
    </source>
</evidence>
<protein>
    <submittedName>
        <fullName evidence="6">LLM class flavin-dependent oxidoreductase</fullName>
    </submittedName>
</protein>
<accession>A0A975CZF1</accession>
<dbReference type="PANTHER" id="PTHR42847">
    <property type="entry name" value="ALKANESULFONATE MONOOXYGENASE"/>
    <property type="match status" value="1"/>
</dbReference>
<evidence type="ECO:0000256" key="2">
    <source>
        <dbReference type="ARBA" id="ARBA00022643"/>
    </source>
</evidence>
<dbReference type="Proteomes" id="UP000664914">
    <property type="component" value="Chromosome"/>
</dbReference>
<reference evidence="6" key="2">
    <citation type="submission" date="2021-04" db="EMBL/GenBank/DDBJ databases">
        <title>Isolation and genomic analysis of the ibuprofen-degrading bacterium Sphingomonas strain MPO218.</title>
        <authorList>
            <person name="Aulestia M."/>
            <person name="Flores A."/>
            <person name="Mangas E.L."/>
            <person name="Perez-Pulido A.J."/>
            <person name="Santero E."/>
            <person name="Camacho E.M."/>
        </authorList>
    </citation>
    <scope>NUCLEOTIDE SEQUENCE</scope>
    <source>
        <strain evidence="6">MPO218</strain>
    </source>
</reference>
<keyword evidence="3" id="KW-0560">Oxidoreductase</keyword>
<dbReference type="Pfam" id="PF00296">
    <property type="entry name" value="Bac_luciferase"/>
    <property type="match status" value="1"/>
</dbReference>
<dbReference type="GO" id="GO:0008726">
    <property type="term" value="F:alkanesulfonate monooxygenase activity"/>
    <property type="evidence" value="ECO:0007669"/>
    <property type="project" value="TreeGrafter"/>
</dbReference>
<dbReference type="InterPro" id="IPR036661">
    <property type="entry name" value="Luciferase-like_sf"/>
</dbReference>
<proteinExistence type="predicted"/>
<dbReference type="AlphaFoldDB" id="A0A975CZF1"/>
<dbReference type="Gene3D" id="3.20.20.30">
    <property type="entry name" value="Luciferase-like domain"/>
    <property type="match status" value="1"/>
</dbReference>
<evidence type="ECO:0000313" key="7">
    <source>
        <dbReference type="Proteomes" id="UP000664914"/>
    </source>
</evidence>
<keyword evidence="4" id="KW-0503">Monooxygenase</keyword>
<sequence length="353" mass="37961">MKFGVFLPNGSNGYIPSAAAPVYLPTFEHNRAISVEAERFGLDFVLSMMKFRGFGGETGYWDACLESFTLMAGLAAATSKIELFPSAALLAHHPTMVARMVASIDDISNGRCGLNIVTGWNKPEYTPMGLWPGDDYYQRRYAYAADYVDIVKALWEEGRATHSSEFFTIEDCTVLPKPGRRIPIVCAGQSHAGVRFTAEHGDHNFVMAEPALLADIVQRVKAEATGFGRVVGTYALFGLIVAPSDAEAKAMGDAIVAGADHGAMANILASAGLDPSAGGTSERMKTGLSRDLETGNLAFMGFPVLHGSPETVARKIDEIAATTGIDGMLFSWTDFVGGIRDFGDRVMPLLRCR</sequence>
<evidence type="ECO:0000256" key="3">
    <source>
        <dbReference type="ARBA" id="ARBA00023002"/>
    </source>
</evidence>
<keyword evidence="2" id="KW-0288">FMN</keyword>
<organism evidence="6 7">
    <name type="scientific">Rhizorhabdus wittichii</name>
    <dbReference type="NCBI Taxonomy" id="160791"/>
    <lineage>
        <taxon>Bacteria</taxon>
        <taxon>Pseudomonadati</taxon>
        <taxon>Pseudomonadota</taxon>
        <taxon>Alphaproteobacteria</taxon>
        <taxon>Sphingomonadales</taxon>
        <taxon>Sphingomonadaceae</taxon>
        <taxon>Rhizorhabdus</taxon>
    </lineage>
</organism>